<dbReference type="HOGENOM" id="CLU_069864_0_1_1"/>
<dbReference type="PANTHER" id="PTHR21310:SF15">
    <property type="entry name" value="AMINOGLYCOSIDE PHOSPHOTRANSFERASE DOMAIN-CONTAINING PROTEIN"/>
    <property type="match status" value="1"/>
</dbReference>
<dbReference type="STRING" id="1173701.A0A066X3Z3"/>
<evidence type="ECO:0000313" key="3">
    <source>
        <dbReference type="Proteomes" id="UP000027238"/>
    </source>
</evidence>
<gene>
    <name evidence="2" type="ORF">CSUB01_04113</name>
</gene>
<feature type="domain" description="Aminoglycoside phosphotransferase" evidence="1">
    <location>
        <begin position="44"/>
        <end position="206"/>
    </location>
</feature>
<dbReference type="Pfam" id="PF01636">
    <property type="entry name" value="APH"/>
    <property type="match status" value="1"/>
</dbReference>
<keyword evidence="3" id="KW-1185">Reference proteome</keyword>
<comment type="caution">
    <text evidence="2">The sequence shown here is derived from an EMBL/GenBank/DDBJ whole genome shotgun (WGS) entry which is preliminary data.</text>
</comment>
<dbReference type="OrthoDB" id="2906425at2759"/>
<reference evidence="3" key="1">
    <citation type="journal article" date="2014" name="Genome Announc.">
        <title>Draft genome sequence of Colletotrichum sublineola, a destructive pathogen of cultivated sorghum.</title>
        <authorList>
            <person name="Baroncelli R."/>
            <person name="Sanz-Martin J.M."/>
            <person name="Rech G.E."/>
            <person name="Sukno S.A."/>
            <person name="Thon M.R."/>
        </authorList>
    </citation>
    <scope>NUCLEOTIDE SEQUENCE [LARGE SCALE GENOMIC DNA]</scope>
    <source>
        <strain evidence="3">TX430BB</strain>
    </source>
</reference>
<dbReference type="SUPFAM" id="SSF56112">
    <property type="entry name" value="Protein kinase-like (PK-like)"/>
    <property type="match status" value="1"/>
</dbReference>
<name>A0A066X3Z3_COLSU</name>
<dbReference type="AlphaFoldDB" id="A0A066X3Z3"/>
<dbReference type="InterPro" id="IPR002575">
    <property type="entry name" value="Aminoglycoside_PTrfase"/>
</dbReference>
<dbReference type="eggNOG" id="ENOG502SJF8">
    <property type="taxonomic scope" value="Eukaryota"/>
</dbReference>
<dbReference type="PANTHER" id="PTHR21310">
    <property type="entry name" value="AMINOGLYCOSIDE PHOSPHOTRANSFERASE-RELATED-RELATED"/>
    <property type="match status" value="1"/>
</dbReference>
<evidence type="ECO:0000259" key="1">
    <source>
        <dbReference type="Pfam" id="PF01636"/>
    </source>
</evidence>
<dbReference type="Gene3D" id="3.90.1200.10">
    <property type="match status" value="1"/>
</dbReference>
<evidence type="ECO:0000313" key="2">
    <source>
        <dbReference type="EMBL" id="KDN60705.1"/>
    </source>
</evidence>
<organism evidence="2 3">
    <name type="scientific">Colletotrichum sublineola</name>
    <name type="common">Sorghum anthracnose fungus</name>
    <dbReference type="NCBI Taxonomy" id="1173701"/>
    <lineage>
        <taxon>Eukaryota</taxon>
        <taxon>Fungi</taxon>
        <taxon>Dikarya</taxon>
        <taxon>Ascomycota</taxon>
        <taxon>Pezizomycotina</taxon>
        <taxon>Sordariomycetes</taxon>
        <taxon>Hypocreomycetidae</taxon>
        <taxon>Glomerellales</taxon>
        <taxon>Glomerellaceae</taxon>
        <taxon>Colletotrichum</taxon>
        <taxon>Colletotrichum graminicola species complex</taxon>
    </lineage>
</organism>
<dbReference type="InterPro" id="IPR051678">
    <property type="entry name" value="AGP_Transferase"/>
</dbReference>
<protein>
    <recommendedName>
        <fullName evidence="1">Aminoglycoside phosphotransferase domain-containing protein</fullName>
    </recommendedName>
</protein>
<accession>A0A066X3Z3</accession>
<dbReference type="EMBL" id="JMSE01001482">
    <property type="protein sequence ID" value="KDN60705.1"/>
    <property type="molecule type" value="Genomic_DNA"/>
</dbReference>
<proteinExistence type="predicted"/>
<sequence>MEPSIRNLATKRYIITSRSFTKKEYTPSERQTNLKGEPIIWRWGPERLQNEASALAFIRERTTIPVPRVLYCGKDSDGAMCLEVEYIHGITCDDIGETCRMPQAHDSAGKCLECEKIAFGNTNKFIESEVIPQLRSLTSKQTGLNGVVIPPPRIQEFDGRTTWLPIRSPPGREYVFCHGDLTRSNIILDPETLTVKSIIDWETAGFLPENLELPLWRLDYAQYMDTFRDHAEIEQSIRLLTAED</sequence>
<dbReference type="InterPro" id="IPR011009">
    <property type="entry name" value="Kinase-like_dom_sf"/>
</dbReference>
<dbReference type="Proteomes" id="UP000027238">
    <property type="component" value="Unassembled WGS sequence"/>
</dbReference>
<dbReference type="OMA" id="GMNDLDA"/>